<gene>
    <name evidence="2" type="ORF">KIL84_006310</name>
</gene>
<feature type="compositionally biased region" description="Low complexity" evidence="1">
    <location>
        <begin position="68"/>
        <end position="77"/>
    </location>
</feature>
<feature type="compositionally biased region" description="Polar residues" evidence="1">
    <location>
        <begin position="45"/>
        <end position="59"/>
    </location>
</feature>
<name>A0A9D3WZ30_9SAUR</name>
<organism evidence="2 3">
    <name type="scientific">Mauremys mutica</name>
    <name type="common">yellowpond turtle</name>
    <dbReference type="NCBI Taxonomy" id="74926"/>
    <lineage>
        <taxon>Eukaryota</taxon>
        <taxon>Metazoa</taxon>
        <taxon>Chordata</taxon>
        <taxon>Craniata</taxon>
        <taxon>Vertebrata</taxon>
        <taxon>Euteleostomi</taxon>
        <taxon>Archelosauria</taxon>
        <taxon>Testudinata</taxon>
        <taxon>Testudines</taxon>
        <taxon>Cryptodira</taxon>
        <taxon>Durocryptodira</taxon>
        <taxon>Testudinoidea</taxon>
        <taxon>Geoemydidae</taxon>
        <taxon>Geoemydinae</taxon>
        <taxon>Mauremys</taxon>
    </lineage>
</organism>
<dbReference type="EMBL" id="JAHDVG010000483">
    <property type="protein sequence ID" value="KAH1170692.1"/>
    <property type="molecule type" value="Genomic_DNA"/>
</dbReference>
<sequence length="112" mass="11522">MAATPAGHLCGCGNGRGGWSWFPRSPPSHLLPTPSSEPRQANLVPDSSATPHDTETSWTDARCPGGHAAVPRLLPRPLSRPRGRGAARGPRVTSLLGAISLIASGEEEGIGG</sequence>
<comment type="caution">
    <text evidence="2">The sequence shown here is derived from an EMBL/GenBank/DDBJ whole genome shotgun (WGS) entry which is preliminary data.</text>
</comment>
<feature type="region of interest" description="Disordered" evidence="1">
    <location>
        <begin position="21"/>
        <end position="90"/>
    </location>
</feature>
<accession>A0A9D3WZ30</accession>
<evidence type="ECO:0000256" key="1">
    <source>
        <dbReference type="SAM" id="MobiDB-lite"/>
    </source>
</evidence>
<evidence type="ECO:0000313" key="2">
    <source>
        <dbReference type="EMBL" id="KAH1170692.1"/>
    </source>
</evidence>
<feature type="compositionally biased region" description="Low complexity" evidence="1">
    <location>
        <begin position="27"/>
        <end position="38"/>
    </location>
</feature>
<reference evidence="2" key="1">
    <citation type="submission" date="2021-09" db="EMBL/GenBank/DDBJ databases">
        <title>The genome of Mauremys mutica provides insights into the evolution of semi-aquatic lifestyle.</title>
        <authorList>
            <person name="Gong S."/>
            <person name="Gao Y."/>
        </authorList>
    </citation>
    <scope>NUCLEOTIDE SEQUENCE</scope>
    <source>
        <strain evidence="2">MM-2020</strain>
        <tissue evidence="2">Muscle</tissue>
    </source>
</reference>
<protein>
    <submittedName>
        <fullName evidence="2">Uncharacterized protein</fullName>
    </submittedName>
</protein>
<keyword evidence="3" id="KW-1185">Reference proteome</keyword>
<dbReference type="AlphaFoldDB" id="A0A9D3WZ30"/>
<evidence type="ECO:0000313" key="3">
    <source>
        <dbReference type="Proteomes" id="UP000827986"/>
    </source>
</evidence>
<proteinExistence type="predicted"/>
<dbReference type="Proteomes" id="UP000827986">
    <property type="component" value="Unassembled WGS sequence"/>
</dbReference>